<dbReference type="Gene3D" id="2.60.40.10">
    <property type="entry name" value="Immunoglobulins"/>
    <property type="match status" value="1"/>
</dbReference>
<proteinExistence type="predicted"/>
<dbReference type="PROSITE" id="PS51820">
    <property type="entry name" value="PA14"/>
    <property type="match status" value="1"/>
</dbReference>
<protein>
    <recommendedName>
        <fullName evidence="2">PA14 domain-containing protein</fullName>
    </recommendedName>
</protein>
<feature type="signal peptide" evidence="1">
    <location>
        <begin position="1"/>
        <end position="30"/>
    </location>
</feature>
<keyword evidence="4" id="KW-1185">Reference proteome</keyword>
<evidence type="ECO:0000256" key="1">
    <source>
        <dbReference type="SAM" id="SignalP"/>
    </source>
</evidence>
<sequence length="512" mass="56168">MIPLTLTRLKNLFLPLLFLLTAHHRLTAQACSTAQGNQTTYGTGNVWIGYVYTGMNFNNYQGYVNEGSASSPNFDENFNGGNGGATYNTNGCSITTLQFSVRYKLTQSFTGNYTITVGGDDGYRLSLDGGATWVINNWADHAYTTTSYSVALNGSTNFVLEFYQDGGADRVTFNITANCTGTGDPTVYGTGNVWNGYLYQGMNFNLYKGEVNEGLASNPAFDESFGNPGGTAVIYNTNSCTITTQQFSARYRLTQNLANGNYVFTVGGDDGYRLSLDGGATWVINNWADHAYTVSSYTTPLSGTYNMVLEYYQDGGLDRVSFAQAFSTLPVTLTRWSVSALDNNQALLKWSTTDAVNFDHFVIQRSTDGSTFEDIHTVAAVPGDSTAQNYSYTDQDNWDGKLYYRLAMVDLDGKTAYSNIVSLSLQSAQSIRIYPTQVEGGSFFVQTTTSIHQARLELFDMSGRRLQQNDWSLLQGRQQVTLTNGASLPAGAYIVRLSDHQSILAKQIVVIK</sequence>
<name>A0A8J2U9X9_9BACT</name>
<dbReference type="EMBL" id="BMJC01000001">
    <property type="protein sequence ID" value="GGA89222.1"/>
    <property type="molecule type" value="Genomic_DNA"/>
</dbReference>
<evidence type="ECO:0000313" key="3">
    <source>
        <dbReference type="EMBL" id="GGA89222.1"/>
    </source>
</evidence>
<reference evidence="3" key="2">
    <citation type="submission" date="2020-09" db="EMBL/GenBank/DDBJ databases">
        <authorList>
            <person name="Sun Q."/>
            <person name="Zhou Y."/>
        </authorList>
    </citation>
    <scope>NUCLEOTIDE SEQUENCE</scope>
    <source>
        <strain evidence="3">CGMCC 1.15448</strain>
    </source>
</reference>
<dbReference type="InterPro" id="IPR026444">
    <property type="entry name" value="Secre_tail"/>
</dbReference>
<evidence type="ECO:0000259" key="2">
    <source>
        <dbReference type="PROSITE" id="PS51820"/>
    </source>
</evidence>
<dbReference type="AlphaFoldDB" id="A0A8J2U9X9"/>
<dbReference type="InterPro" id="IPR037524">
    <property type="entry name" value="PA14/GLEYA"/>
</dbReference>
<dbReference type="RefSeq" id="WP_188929266.1">
    <property type="nucleotide sequence ID" value="NZ_BMJC01000001.1"/>
</dbReference>
<evidence type="ECO:0000313" key="4">
    <source>
        <dbReference type="Proteomes" id="UP000607559"/>
    </source>
</evidence>
<comment type="caution">
    <text evidence="3">The sequence shown here is derived from an EMBL/GenBank/DDBJ whole genome shotgun (WGS) entry which is preliminary data.</text>
</comment>
<dbReference type="NCBIfam" id="TIGR04183">
    <property type="entry name" value="Por_Secre_tail"/>
    <property type="match status" value="1"/>
</dbReference>
<organism evidence="3 4">
    <name type="scientific">Puia dinghuensis</name>
    <dbReference type="NCBI Taxonomy" id="1792502"/>
    <lineage>
        <taxon>Bacteria</taxon>
        <taxon>Pseudomonadati</taxon>
        <taxon>Bacteroidota</taxon>
        <taxon>Chitinophagia</taxon>
        <taxon>Chitinophagales</taxon>
        <taxon>Chitinophagaceae</taxon>
        <taxon>Puia</taxon>
    </lineage>
</organism>
<feature type="domain" description="PA14" evidence="2">
    <location>
        <begin position="42"/>
        <end position="192"/>
    </location>
</feature>
<dbReference type="InterPro" id="IPR013783">
    <property type="entry name" value="Ig-like_fold"/>
</dbReference>
<feature type="chain" id="PRO_5035185433" description="PA14 domain-containing protein" evidence="1">
    <location>
        <begin position="31"/>
        <end position="512"/>
    </location>
</feature>
<dbReference type="SUPFAM" id="SSF56988">
    <property type="entry name" value="Anthrax protective antigen"/>
    <property type="match status" value="1"/>
</dbReference>
<reference evidence="3" key="1">
    <citation type="journal article" date="2014" name="Int. J. Syst. Evol. Microbiol.">
        <title>Complete genome sequence of Corynebacterium casei LMG S-19264T (=DSM 44701T), isolated from a smear-ripened cheese.</title>
        <authorList>
            <consortium name="US DOE Joint Genome Institute (JGI-PGF)"/>
            <person name="Walter F."/>
            <person name="Albersmeier A."/>
            <person name="Kalinowski J."/>
            <person name="Ruckert C."/>
        </authorList>
    </citation>
    <scope>NUCLEOTIDE SEQUENCE</scope>
    <source>
        <strain evidence="3">CGMCC 1.15448</strain>
    </source>
</reference>
<gene>
    <name evidence="3" type="ORF">GCM10011511_10580</name>
</gene>
<accession>A0A8J2U9X9</accession>
<keyword evidence="1" id="KW-0732">Signal</keyword>
<dbReference type="Proteomes" id="UP000607559">
    <property type="component" value="Unassembled WGS sequence"/>
</dbReference>